<dbReference type="EMBL" id="KN549763">
    <property type="protein sequence ID" value="KHJ96100.1"/>
    <property type="molecule type" value="Genomic_DNA"/>
</dbReference>
<reference evidence="1 2" key="1">
    <citation type="submission" date="2014-03" db="EMBL/GenBank/DDBJ databases">
        <title>Draft genome of the hookworm Oesophagostomum dentatum.</title>
        <authorList>
            <person name="Mitreva M."/>
        </authorList>
    </citation>
    <scope>NUCLEOTIDE SEQUENCE [LARGE SCALE GENOMIC DNA]</scope>
    <source>
        <strain evidence="1 2">OD-Hann</strain>
    </source>
</reference>
<gene>
    <name evidence="1" type="ORF">OESDEN_03944</name>
</gene>
<evidence type="ECO:0000313" key="2">
    <source>
        <dbReference type="Proteomes" id="UP000053660"/>
    </source>
</evidence>
<protein>
    <recommendedName>
        <fullName evidence="3">Ankyrin repeat protein</fullName>
    </recommendedName>
</protein>
<dbReference type="OrthoDB" id="10254947at2759"/>
<proteinExistence type="predicted"/>
<sequence>MQVGIPFTYKPKIKTDTTTPLDSLVEFAANGEISSLVTPYASHIGETDSEGNTVLHISAKNSQSFALKLLLSAIPQEQKNGEQ</sequence>
<evidence type="ECO:0000313" key="1">
    <source>
        <dbReference type="EMBL" id="KHJ96100.1"/>
    </source>
</evidence>
<accession>A0A0B1TL32</accession>
<dbReference type="Proteomes" id="UP000053660">
    <property type="component" value="Unassembled WGS sequence"/>
</dbReference>
<organism evidence="1 2">
    <name type="scientific">Oesophagostomum dentatum</name>
    <name type="common">Nodular worm</name>
    <dbReference type="NCBI Taxonomy" id="61180"/>
    <lineage>
        <taxon>Eukaryota</taxon>
        <taxon>Metazoa</taxon>
        <taxon>Ecdysozoa</taxon>
        <taxon>Nematoda</taxon>
        <taxon>Chromadorea</taxon>
        <taxon>Rhabditida</taxon>
        <taxon>Rhabditina</taxon>
        <taxon>Rhabditomorpha</taxon>
        <taxon>Strongyloidea</taxon>
        <taxon>Strongylidae</taxon>
        <taxon>Oesophagostomum</taxon>
    </lineage>
</organism>
<name>A0A0B1TL32_OESDE</name>
<dbReference type="AlphaFoldDB" id="A0A0B1TL32"/>
<evidence type="ECO:0008006" key="3">
    <source>
        <dbReference type="Google" id="ProtNLM"/>
    </source>
</evidence>
<keyword evidence="2" id="KW-1185">Reference proteome</keyword>